<keyword evidence="7" id="KW-0689">Ribosomal protein</keyword>
<accession>A0A1I7MU45</accession>
<dbReference type="GO" id="GO:0005737">
    <property type="term" value="C:cytoplasm"/>
    <property type="evidence" value="ECO:0007669"/>
    <property type="project" value="UniProtKB-SubCell"/>
</dbReference>
<dbReference type="PANTHER" id="PTHR43648:SF1">
    <property type="entry name" value="ELECTRON TRANSFER FLAVOPROTEIN BETA SUBUNIT LYSINE METHYLTRANSFERASE"/>
    <property type="match status" value="1"/>
</dbReference>
<dbReference type="InterPro" id="IPR004498">
    <property type="entry name" value="Ribosomal_PrmA_MeTrfase"/>
</dbReference>
<evidence type="ECO:0000256" key="1">
    <source>
        <dbReference type="ARBA" id="ARBA00009741"/>
    </source>
</evidence>
<keyword evidence="7" id="KW-0687">Ribonucleoprotein</keyword>
<dbReference type="Proteomes" id="UP000199423">
    <property type="component" value="Unassembled WGS sequence"/>
</dbReference>
<keyword evidence="3 6" id="KW-0489">Methyltransferase</keyword>
<dbReference type="InterPro" id="IPR050078">
    <property type="entry name" value="Ribosomal_L11_MeTrfase_PrmA"/>
</dbReference>
<evidence type="ECO:0000313" key="7">
    <source>
        <dbReference type="EMBL" id="SFV25911.1"/>
    </source>
</evidence>
<evidence type="ECO:0000256" key="5">
    <source>
        <dbReference type="ARBA" id="ARBA00022691"/>
    </source>
</evidence>
<keyword evidence="8" id="KW-1185">Reference proteome</keyword>
<dbReference type="SUPFAM" id="SSF53335">
    <property type="entry name" value="S-adenosyl-L-methionine-dependent methyltransferases"/>
    <property type="match status" value="1"/>
</dbReference>
<name>A0A1I7MU45_9HYPH</name>
<dbReference type="Gene3D" id="3.40.50.150">
    <property type="entry name" value="Vaccinia Virus protein VP39"/>
    <property type="match status" value="1"/>
</dbReference>
<evidence type="ECO:0000256" key="3">
    <source>
        <dbReference type="ARBA" id="ARBA00022603"/>
    </source>
</evidence>
<dbReference type="InterPro" id="IPR029063">
    <property type="entry name" value="SAM-dependent_MTases_sf"/>
</dbReference>
<comment type="similarity">
    <text evidence="1 6">Belongs to the methyltransferase superfamily. PrmA family.</text>
</comment>
<dbReference type="GO" id="GO:0032259">
    <property type="term" value="P:methylation"/>
    <property type="evidence" value="ECO:0007669"/>
    <property type="project" value="UniProtKB-KW"/>
</dbReference>
<gene>
    <name evidence="6" type="primary">prmA</name>
    <name evidence="7" type="ORF">SAMN04488557_0241</name>
</gene>
<feature type="binding site" evidence="6">
    <location>
        <position position="180"/>
    </location>
    <ligand>
        <name>S-adenosyl-L-methionine</name>
        <dbReference type="ChEBI" id="CHEBI:59789"/>
    </ligand>
</feature>
<keyword evidence="5 6" id="KW-0949">S-adenosyl-L-methionine</keyword>
<sequence>MAFKKFAAQFGDRSLAYETGNALQDLIEPPPDALTVFEDGLDRWRLEAYFDVEAGDRDLAAELGPLVQGTLPPFTVETVPDLNWVAISQAALPPVHAGRFTIHGSHDKGRIAGGPNAILIDAGEAFGTAHHATTLGCLLAIDRLTRSRSFQWVFDLGCGSGVLAIAASKALPHAEIIAADMDPQSVKVATENVRLNGAASRIALVVGNGLAHPRVRTRAPFDLFIANILAGPLIRLAPSISRSVVTGGTLVLSGILIPQAPEVIATYRAHGFSLARHDRLTGWSTLTLERR</sequence>
<dbReference type="AlphaFoldDB" id="A0A1I7MU45"/>
<dbReference type="Pfam" id="PF06325">
    <property type="entry name" value="PrmA"/>
    <property type="match status" value="1"/>
</dbReference>
<dbReference type="GO" id="GO:0005840">
    <property type="term" value="C:ribosome"/>
    <property type="evidence" value="ECO:0007669"/>
    <property type="project" value="UniProtKB-KW"/>
</dbReference>
<protein>
    <recommendedName>
        <fullName evidence="6">Ribosomal protein L11 methyltransferase</fullName>
        <shortName evidence="6">L11 Mtase</shortName>
        <ecNumber evidence="6">2.1.1.-</ecNumber>
    </recommendedName>
</protein>
<evidence type="ECO:0000256" key="2">
    <source>
        <dbReference type="ARBA" id="ARBA00022490"/>
    </source>
</evidence>
<feature type="binding site" evidence="6">
    <location>
        <position position="157"/>
    </location>
    <ligand>
        <name>S-adenosyl-L-methionine</name>
        <dbReference type="ChEBI" id="CHEBI:59789"/>
    </ligand>
</feature>
<dbReference type="STRING" id="51670.SAMN04488557_0241"/>
<dbReference type="OrthoDB" id="9785995at2"/>
<proteinExistence type="inferred from homology"/>
<evidence type="ECO:0000256" key="6">
    <source>
        <dbReference type="HAMAP-Rule" id="MF_00735"/>
    </source>
</evidence>
<feature type="binding site" evidence="6">
    <location>
        <position position="227"/>
    </location>
    <ligand>
        <name>S-adenosyl-L-methionine</name>
        <dbReference type="ChEBI" id="CHEBI:59789"/>
    </ligand>
</feature>
<feature type="binding site" evidence="6">
    <location>
        <position position="134"/>
    </location>
    <ligand>
        <name>S-adenosyl-L-methionine</name>
        <dbReference type="ChEBI" id="CHEBI:59789"/>
    </ligand>
</feature>
<dbReference type="GO" id="GO:0008276">
    <property type="term" value="F:protein methyltransferase activity"/>
    <property type="evidence" value="ECO:0007669"/>
    <property type="project" value="UniProtKB-UniRule"/>
</dbReference>
<organism evidence="7 8">
    <name type="scientific">Hyphomicrobium facile</name>
    <dbReference type="NCBI Taxonomy" id="51670"/>
    <lineage>
        <taxon>Bacteria</taxon>
        <taxon>Pseudomonadati</taxon>
        <taxon>Pseudomonadota</taxon>
        <taxon>Alphaproteobacteria</taxon>
        <taxon>Hyphomicrobiales</taxon>
        <taxon>Hyphomicrobiaceae</taxon>
        <taxon>Hyphomicrobium</taxon>
    </lineage>
</organism>
<dbReference type="PANTHER" id="PTHR43648">
    <property type="entry name" value="ELECTRON TRANSFER FLAVOPROTEIN BETA SUBUNIT LYSINE METHYLTRANSFERASE"/>
    <property type="match status" value="1"/>
</dbReference>
<comment type="catalytic activity">
    <reaction evidence="6">
        <text>L-lysyl-[protein] + 3 S-adenosyl-L-methionine = N(6),N(6),N(6)-trimethyl-L-lysyl-[protein] + 3 S-adenosyl-L-homocysteine + 3 H(+)</text>
        <dbReference type="Rhea" id="RHEA:54192"/>
        <dbReference type="Rhea" id="RHEA-COMP:9752"/>
        <dbReference type="Rhea" id="RHEA-COMP:13826"/>
        <dbReference type="ChEBI" id="CHEBI:15378"/>
        <dbReference type="ChEBI" id="CHEBI:29969"/>
        <dbReference type="ChEBI" id="CHEBI:57856"/>
        <dbReference type="ChEBI" id="CHEBI:59789"/>
        <dbReference type="ChEBI" id="CHEBI:61961"/>
    </reaction>
</comment>
<comment type="function">
    <text evidence="6">Methylates ribosomal protein L11.</text>
</comment>
<dbReference type="EMBL" id="FPCH01000001">
    <property type="protein sequence ID" value="SFV25911.1"/>
    <property type="molecule type" value="Genomic_DNA"/>
</dbReference>
<comment type="subcellular location">
    <subcellularLocation>
        <location evidence="6">Cytoplasm</location>
    </subcellularLocation>
</comment>
<dbReference type="HAMAP" id="MF_00735">
    <property type="entry name" value="Methyltr_PrmA"/>
    <property type="match status" value="1"/>
</dbReference>
<keyword evidence="2 6" id="KW-0963">Cytoplasm</keyword>
<dbReference type="EC" id="2.1.1.-" evidence="6"/>
<dbReference type="CDD" id="cd02440">
    <property type="entry name" value="AdoMet_MTases"/>
    <property type="match status" value="1"/>
</dbReference>
<evidence type="ECO:0000313" key="8">
    <source>
        <dbReference type="Proteomes" id="UP000199423"/>
    </source>
</evidence>
<reference evidence="8" key="1">
    <citation type="submission" date="2016-10" db="EMBL/GenBank/DDBJ databases">
        <authorList>
            <person name="Varghese N."/>
            <person name="Submissions S."/>
        </authorList>
    </citation>
    <scope>NUCLEOTIDE SEQUENCE [LARGE SCALE GENOMIC DNA]</scope>
    <source>
        <strain evidence="8">DSM 1565</strain>
    </source>
</reference>
<dbReference type="RefSeq" id="WP_092863088.1">
    <property type="nucleotide sequence ID" value="NZ_FPCH01000001.1"/>
</dbReference>
<keyword evidence="4 6" id="KW-0808">Transferase</keyword>
<evidence type="ECO:0000256" key="4">
    <source>
        <dbReference type="ARBA" id="ARBA00022679"/>
    </source>
</evidence>